<keyword evidence="4 6" id="KW-1133">Transmembrane helix</keyword>
<evidence type="ECO:0000259" key="7">
    <source>
        <dbReference type="PROSITE" id="PS50850"/>
    </source>
</evidence>
<protein>
    <recommendedName>
        <fullName evidence="7">Major facilitator superfamily (MFS) profile domain-containing protein</fullName>
    </recommendedName>
</protein>
<evidence type="ECO:0000256" key="3">
    <source>
        <dbReference type="ARBA" id="ARBA00022692"/>
    </source>
</evidence>
<feature type="domain" description="Major facilitator superfamily (MFS) profile" evidence="7">
    <location>
        <begin position="1"/>
        <end position="73"/>
    </location>
</feature>
<evidence type="ECO:0000256" key="2">
    <source>
        <dbReference type="ARBA" id="ARBA00022448"/>
    </source>
</evidence>
<accession>A0ABV1ML59</accession>
<dbReference type="RefSeq" id="WP_349658024.1">
    <property type="nucleotide sequence ID" value="NZ_JBEGDG010000001.1"/>
</dbReference>
<dbReference type="Gene3D" id="1.20.1250.20">
    <property type="entry name" value="MFS general substrate transporter like domains"/>
    <property type="match status" value="1"/>
</dbReference>
<evidence type="ECO:0000256" key="4">
    <source>
        <dbReference type="ARBA" id="ARBA00022989"/>
    </source>
</evidence>
<dbReference type="PROSITE" id="PS50850">
    <property type="entry name" value="MFS"/>
    <property type="match status" value="1"/>
</dbReference>
<dbReference type="SUPFAM" id="SSF103473">
    <property type="entry name" value="MFS general substrate transporter"/>
    <property type="match status" value="1"/>
</dbReference>
<dbReference type="InterPro" id="IPR020846">
    <property type="entry name" value="MFS_dom"/>
</dbReference>
<keyword evidence="9" id="KW-1185">Reference proteome</keyword>
<keyword evidence="5 6" id="KW-0472">Membrane</keyword>
<gene>
    <name evidence="8" type="ORF">ABNX05_01265</name>
</gene>
<reference evidence="8 9" key="1">
    <citation type="submission" date="2024-06" db="EMBL/GenBank/DDBJ databases">
        <title>Lysinibacillus zambalefons sp. nov., a Novel Firmicute Isolated from the Poon Bato Zambales Hyperalkaline Spring.</title>
        <authorList>
            <person name="Aja J.A."/>
            <person name="Lazaro J.E.H."/>
            <person name="Llorin L.D."/>
            <person name="Lim K.R."/>
            <person name="Teodosio J."/>
            <person name="Dalisay D.S."/>
        </authorList>
    </citation>
    <scope>NUCLEOTIDE SEQUENCE [LARGE SCALE GENOMIC DNA]</scope>
    <source>
        <strain evidence="8 9">M3</strain>
    </source>
</reference>
<keyword evidence="3 6" id="KW-0812">Transmembrane</keyword>
<sequence length="73" mass="7938">MKLRDIHPNIKLRLAMQFLGGLISMAVIPFLAIYFTQNIGATKTAFILIIIVISGVIGGFIGGHVSDKIGRKK</sequence>
<comment type="caution">
    <text evidence="8">The sequence shown here is derived from an EMBL/GenBank/DDBJ whole genome shotgun (WGS) entry which is preliminary data.</text>
</comment>
<evidence type="ECO:0000256" key="5">
    <source>
        <dbReference type="ARBA" id="ARBA00023136"/>
    </source>
</evidence>
<evidence type="ECO:0000256" key="6">
    <source>
        <dbReference type="SAM" id="Phobius"/>
    </source>
</evidence>
<name>A0ABV1ML59_9BACI</name>
<evidence type="ECO:0000313" key="9">
    <source>
        <dbReference type="Proteomes" id="UP001478862"/>
    </source>
</evidence>
<feature type="transmembrane region" description="Helical" evidence="6">
    <location>
        <begin position="45"/>
        <end position="65"/>
    </location>
</feature>
<feature type="transmembrane region" description="Helical" evidence="6">
    <location>
        <begin position="12"/>
        <end position="33"/>
    </location>
</feature>
<dbReference type="EMBL" id="JBEGDG010000001">
    <property type="protein sequence ID" value="MEQ6353241.1"/>
    <property type="molecule type" value="Genomic_DNA"/>
</dbReference>
<dbReference type="Proteomes" id="UP001478862">
    <property type="component" value="Unassembled WGS sequence"/>
</dbReference>
<evidence type="ECO:0000313" key="8">
    <source>
        <dbReference type="EMBL" id="MEQ6353241.1"/>
    </source>
</evidence>
<proteinExistence type="predicted"/>
<dbReference type="InterPro" id="IPR036259">
    <property type="entry name" value="MFS_trans_sf"/>
</dbReference>
<organism evidence="8 9">
    <name type="scientific">Lysinibacillus zambalensis</name>
    <dbReference type="NCBI Taxonomy" id="3160866"/>
    <lineage>
        <taxon>Bacteria</taxon>
        <taxon>Bacillati</taxon>
        <taxon>Bacillota</taxon>
        <taxon>Bacilli</taxon>
        <taxon>Bacillales</taxon>
        <taxon>Bacillaceae</taxon>
        <taxon>Lysinibacillus</taxon>
    </lineage>
</organism>
<comment type="subcellular location">
    <subcellularLocation>
        <location evidence="1">Cell membrane</location>
        <topology evidence="1">Multi-pass membrane protein</topology>
    </subcellularLocation>
</comment>
<keyword evidence="2" id="KW-0813">Transport</keyword>
<evidence type="ECO:0000256" key="1">
    <source>
        <dbReference type="ARBA" id="ARBA00004651"/>
    </source>
</evidence>